<feature type="compositionally biased region" description="Low complexity" evidence="1">
    <location>
        <begin position="141"/>
        <end position="152"/>
    </location>
</feature>
<dbReference type="Proteomes" id="UP000293360">
    <property type="component" value="Unassembled WGS sequence"/>
</dbReference>
<dbReference type="EMBL" id="QJNU01000089">
    <property type="protein sequence ID" value="RYP07625.1"/>
    <property type="molecule type" value="Genomic_DNA"/>
</dbReference>
<feature type="compositionally biased region" description="Acidic residues" evidence="1">
    <location>
        <begin position="1"/>
        <end position="12"/>
    </location>
</feature>
<evidence type="ECO:0000256" key="1">
    <source>
        <dbReference type="SAM" id="MobiDB-lite"/>
    </source>
</evidence>
<organism evidence="2 3">
    <name type="scientific">Monosporascus ibericus</name>
    <dbReference type="NCBI Taxonomy" id="155417"/>
    <lineage>
        <taxon>Eukaryota</taxon>
        <taxon>Fungi</taxon>
        <taxon>Dikarya</taxon>
        <taxon>Ascomycota</taxon>
        <taxon>Pezizomycotina</taxon>
        <taxon>Sordariomycetes</taxon>
        <taxon>Xylariomycetidae</taxon>
        <taxon>Xylariales</taxon>
        <taxon>Xylariales incertae sedis</taxon>
        <taxon>Monosporascus</taxon>
    </lineage>
</organism>
<accession>A0A4Q4TKM2</accession>
<sequence length="579" mass="65462">MPCDSADGELDGNDPSQCLDRPNAVALASTADYHRSLLDQHQHSASNGWIKNESQGSQQDSRRRRADSAAGALTATFSKSRKTRKSPHPELTQQDLEEFESLPIAIRRKYFSTLERLRLAQTSALNENLHQHRRNNTAGATSQSTRRPTTSPLLDQTRPLPAENLFLAKLPAKIREKYLTKEEQLLLARQLKESVILDAADEAIYRIGRRASGRASPSVCTPALPPSPKPSMEPLEIDKEFSDFEETHNDLYDSFRWLDDDEELDLRLVLDDSHTHLPESPVPKPEWRPSFRRHLSVSKLPFGSRISSDFSRPETKEAAVSSPVSPAVSSFVLPLQHARRRSRTLSLITPKHTTQDSVTSIDPAAAHYQDPGARLKLRVYLSSPQKFDEAIEFGFPSNDVLQAEHNNDDQPYAKRHPRRMLSQDSEALKTFLSDDRSSFYSEDISMPDPESPRTPHLLEHPPLRPFQRTSKDDGQSKTPEGYAHVPVASREMTLRMTLTRPDLRAHEDQIHGWSRGAYQPSSKIPQSSPFRNDLSASACTQAKSKDSLERIFANIDQDIDPQSAQRGVMKRLWKRVRRS</sequence>
<feature type="region of interest" description="Disordered" evidence="1">
    <location>
        <begin position="126"/>
        <end position="157"/>
    </location>
</feature>
<protein>
    <recommendedName>
        <fullName evidence="4">Mucin</fullName>
    </recommendedName>
</protein>
<reference evidence="2 3" key="1">
    <citation type="submission" date="2018-06" db="EMBL/GenBank/DDBJ databases">
        <title>Complete Genomes of Monosporascus.</title>
        <authorList>
            <person name="Robinson A.J."/>
            <person name="Natvig D.O."/>
        </authorList>
    </citation>
    <scope>NUCLEOTIDE SEQUENCE [LARGE SCALE GENOMIC DNA]</scope>
    <source>
        <strain evidence="2 3">CBS 110550</strain>
    </source>
</reference>
<dbReference type="OrthoDB" id="5380370at2759"/>
<evidence type="ECO:0008006" key="4">
    <source>
        <dbReference type="Google" id="ProtNLM"/>
    </source>
</evidence>
<feature type="compositionally biased region" description="Polar residues" evidence="1">
    <location>
        <begin position="43"/>
        <end position="53"/>
    </location>
</feature>
<evidence type="ECO:0000313" key="3">
    <source>
        <dbReference type="Proteomes" id="UP000293360"/>
    </source>
</evidence>
<feature type="region of interest" description="Disordered" evidence="1">
    <location>
        <begin position="37"/>
        <end position="95"/>
    </location>
</feature>
<feature type="region of interest" description="Disordered" evidence="1">
    <location>
        <begin position="401"/>
        <end position="424"/>
    </location>
</feature>
<gene>
    <name evidence="2" type="ORF">DL764_002403</name>
</gene>
<evidence type="ECO:0000313" key="2">
    <source>
        <dbReference type="EMBL" id="RYP07625.1"/>
    </source>
</evidence>
<dbReference type="AlphaFoldDB" id="A0A4Q4TKM2"/>
<comment type="caution">
    <text evidence="2">The sequence shown here is derived from an EMBL/GenBank/DDBJ whole genome shotgun (WGS) entry which is preliminary data.</text>
</comment>
<feature type="compositionally biased region" description="Basic and acidic residues" evidence="1">
    <location>
        <begin position="450"/>
        <end position="462"/>
    </location>
</feature>
<feature type="region of interest" description="Disordered" evidence="1">
    <location>
        <begin position="1"/>
        <end position="22"/>
    </location>
</feature>
<proteinExistence type="predicted"/>
<keyword evidence="3" id="KW-1185">Reference proteome</keyword>
<feature type="region of interest" description="Disordered" evidence="1">
    <location>
        <begin position="439"/>
        <end position="483"/>
    </location>
</feature>
<name>A0A4Q4TKM2_9PEZI</name>